<proteinExistence type="predicted"/>
<name>A0A7V8LJU0_9MYCO</name>
<dbReference type="InterPro" id="IPR011335">
    <property type="entry name" value="Restrct_endonuc-II-like"/>
</dbReference>
<sequence length="300" mass="32706">MGETIPWPFRSTEAIASGVASEHTIRRRYEQVYPSVYVPRGSSITATQRARAAWLWSRRDGVVAGLSASAMLGAKWVDGTADAELIYRNHKAPRGLRVHRESLLADEVGEIDGLAVTSAARTAFDLGRWLRLDGAVERLDALLAATGVSLAAIRAVADAHPGARGLVTLGRALELLDGGAESPQETRTRMLLVRSGFPKPQTQIRVYTRYGEFVARIDMGWEGLKIGVEFDGAQHWTDPRQRSLDVDRSAGLAAEGWTIIRVTSEMLRHRAGTIVARVDEAFRAAMSSGNLARDSGRFAS</sequence>
<comment type="caution">
    <text evidence="2">The sequence shown here is derived from an EMBL/GenBank/DDBJ whole genome shotgun (WGS) entry which is preliminary data.</text>
</comment>
<dbReference type="InterPro" id="IPR007569">
    <property type="entry name" value="DUF559"/>
</dbReference>
<dbReference type="SUPFAM" id="SSF52980">
    <property type="entry name" value="Restriction endonuclease-like"/>
    <property type="match status" value="1"/>
</dbReference>
<evidence type="ECO:0000313" key="5">
    <source>
        <dbReference type="Proteomes" id="UP000037962"/>
    </source>
</evidence>
<evidence type="ECO:0000313" key="4">
    <source>
        <dbReference type="Proteomes" id="UP000037843"/>
    </source>
</evidence>
<dbReference type="RefSeq" id="WP_043079756.1">
    <property type="nucleotide sequence ID" value="NZ_CP011530.1"/>
</dbReference>
<dbReference type="Proteomes" id="UP000037843">
    <property type="component" value="Unassembled WGS sequence"/>
</dbReference>
<evidence type="ECO:0000313" key="2">
    <source>
        <dbReference type="EMBL" id="KPG03374.1"/>
    </source>
</evidence>
<dbReference type="KEGG" id="miz:BAB75_03630"/>
<protein>
    <recommendedName>
        <fullName evidence="1">DUF559 domain-containing protein</fullName>
    </recommendedName>
</protein>
<organism evidence="2 4">
    <name type="scientific">Mycobacteroides immunogenum</name>
    <dbReference type="NCBI Taxonomy" id="83262"/>
    <lineage>
        <taxon>Bacteria</taxon>
        <taxon>Bacillati</taxon>
        <taxon>Actinomycetota</taxon>
        <taxon>Actinomycetes</taxon>
        <taxon>Mycobacteriales</taxon>
        <taxon>Mycobacteriaceae</taxon>
        <taxon>Mycobacteroides</taxon>
    </lineage>
</organism>
<feature type="domain" description="DUF559" evidence="1">
    <location>
        <begin position="221"/>
        <end position="279"/>
    </location>
</feature>
<gene>
    <name evidence="2" type="ORF">AN908_26075</name>
    <name evidence="3" type="ORF">AN912_17175</name>
</gene>
<dbReference type="AlphaFoldDB" id="A0A7V8LJU0"/>
<dbReference type="GeneID" id="45762996"/>
<keyword evidence="5" id="KW-1185">Reference proteome</keyword>
<evidence type="ECO:0000259" key="1">
    <source>
        <dbReference type="Pfam" id="PF04480"/>
    </source>
</evidence>
<dbReference type="Gene3D" id="3.40.960.10">
    <property type="entry name" value="VSR Endonuclease"/>
    <property type="match status" value="1"/>
</dbReference>
<dbReference type="Proteomes" id="UP000037962">
    <property type="component" value="Unassembled WGS sequence"/>
</dbReference>
<dbReference type="EMBL" id="LJFO01000021">
    <property type="protein sequence ID" value="KPG03374.1"/>
    <property type="molecule type" value="Genomic_DNA"/>
</dbReference>
<dbReference type="OrthoDB" id="3173471at2"/>
<dbReference type="Pfam" id="PF04480">
    <property type="entry name" value="DUF559"/>
    <property type="match status" value="1"/>
</dbReference>
<dbReference type="EMBL" id="LJFS01000021">
    <property type="protein sequence ID" value="KPG32145.1"/>
    <property type="molecule type" value="Genomic_DNA"/>
</dbReference>
<evidence type="ECO:0000313" key="3">
    <source>
        <dbReference type="EMBL" id="KPG32145.1"/>
    </source>
</evidence>
<accession>A0A7V8LJU0</accession>
<reference evidence="4 5" key="1">
    <citation type="submission" date="2015-09" db="EMBL/GenBank/DDBJ databases">
        <title>Genome Sequences of Mycobacterium immunogenum Isolates, Recuperated from a Chloraminated Drinking Water Distribution System Simulator Subjected to Episodes of Nitrification.</title>
        <authorList>
            <person name="Gomez-Alvarez V."/>
            <person name="Revetta R.P."/>
        </authorList>
    </citation>
    <scope>NUCLEOTIDE SEQUENCE [LARGE SCALE GENOMIC DNA]</scope>
    <source>
        <strain evidence="2 4">H008</strain>
        <strain evidence="3 5">H076</strain>
    </source>
</reference>